<protein>
    <submittedName>
        <fullName evidence="2">DUF5317 domain-containing protein</fullName>
    </submittedName>
</protein>
<feature type="transmembrane region" description="Helical" evidence="1">
    <location>
        <begin position="162"/>
        <end position="182"/>
    </location>
</feature>
<accession>A0A926EXU0</accession>
<dbReference type="RefSeq" id="WP_262429670.1">
    <property type="nucleotide sequence ID" value="NZ_JACRTG010000018.1"/>
</dbReference>
<gene>
    <name evidence="2" type="ORF">H8707_08200</name>
</gene>
<dbReference type="InterPro" id="IPR035168">
    <property type="entry name" value="DUF5317"/>
</dbReference>
<keyword evidence="1" id="KW-0812">Transmembrane</keyword>
<feature type="transmembrane region" description="Helical" evidence="1">
    <location>
        <begin position="61"/>
        <end position="80"/>
    </location>
</feature>
<evidence type="ECO:0000313" key="2">
    <source>
        <dbReference type="EMBL" id="MBC8588220.1"/>
    </source>
</evidence>
<keyword evidence="3" id="KW-1185">Reference proteome</keyword>
<dbReference type="Pfam" id="PF17248">
    <property type="entry name" value="DUF5317"/>
    <property type="match status" value="1"/>
</dbReference>
<reference evidence="2" key="1">
    <citation type="submission" date="2020-08" db="EMBL/GenBank/DDBJ databases">
        <title>Genome public.</title>
        <authorList>
            <person name="Liu C."/>
            <person name="Sun Q."/>
        </authorList>
    </citation>
    <scope>NUCLEOTIDE SEQUENCE</scope>
    <source>
        <strain evidence="2">BX21</strain>
    </source>
</reference>
<dbReference type="EMBL" id="JACRTG010000018">
    <property type="protein sequence ID" value="MBC8588220.1"/>
    <property type="molecule type" value="Genomic_DNA"/>
</dbReference>
<sequence length="188" mass="21459">MIFETIFLSLFIGKIKKGKIKNIGTLYIRGWQFILLSFIINIISLLIIIKTQSDISIFLDTYFFIIHIIIYLLLIIGLLFNYKEQGLFIVSIGTILNFLPLLLNNGKMPVSSNGLLKSKLYGELVLLENNQILTHSLMNNDTKLKLLCDIIPLSKPYPFPKVISIGDILISIGVFILLYNYMTIENNN</sequence>
<proteinExistence type="predicted"/>
<organism evidence="2 3">
    <name type="scientific">Paratissierella segnis</name>
    <dbReference type="NCBI Taxonomy" id="2763679"/>
    <lineage>
        <taxon>Bacteria</taxon>
        <taxon>Bacillati</taxon>
        <taxon>Bacillota</taxon>
        <taxon>Tissierellia</taxon>
        <taxon>Tissierellales</taxon>
        <taxon>Tissierellaceae</taxon>
        <taxon>Paratissierella</taxon>
    </lineage>
</organism>
<dbReference type="Proteomes" id="UP000601171">
    <property type="component" value="Unassembled WGS sequence"/>
</dbReference>
<dbReference type="AlphaFoldDB" id="A0A926EXU0"/>
<comment type="caution">
    <text evidence="2">The sequence shown here is derived from an EMBL/GenBank/DDBJ whole genome shotgun (WGS) entry which is preliminary data.</text>
</comment>
<name>A0A926EXU0_9FIRM</name>
<keyword evidence="1" id="KW-0472">Membrane</keyword>
<feature type="transmembrane region" description="Helical" evidence="1">
    <location>
        <begin position="26"/>
        <end position="49"/>
    </location>
</feature>
<evidence type="ECO:0000256" key="1">
    <source>
        <dbReference type="SAM" id="Phobius"/>
    </source>
</evidence>
<evidence type="ECO:0000313" key="3">
    <source>
        <dbReference type="Proteomes" id="UP000601171"/>
    </source>
</evidence>
<feature type="transmembrane region" description="Helical" evidence="1">
    <location>
        <begin position="87"/>
        <end position="103"/>
    </location>
</feature>
<keyword evidence="1" id="KW-1133">Transmembrane helix</keyword>